<gene>
    <name evidence="2" type="ORF">KXJ70_11745</name>
</gene>
<organism evidence="2 3">
    <name type="scientific">Zhongshania aquimaris</name>
    <dbReference type="NCBI Taxonomy" id="2857107"/>
    <lineage>
        <taxon>Bacteria</taxon>
        <taxon>Pseudomonadati</taxon>
        <taxon>Pseudomonadota</taxon>
        <taxon>Gammaproteobacteria</taxon>
        <taxon>Cellvibrionales</taxon>
        <taxon>Spongiibacteraceae</taxon>
        <taxon>Zhongshania</taxon>
    </lineage>
</organism>
<dbReference type="RefSeq" id="WP_219043708.1">
    <property type="nucleotide sequence ID" value="NZ_JAHWDQ010000003.1"/>
</dbReference>
<dbReference type="Pfam" id="PF10263">
    <property type="entry name" value="SprT-like"/>
    <property type="match status" value="1"/>
</dbReference>
<keyword evidence="3" id="KW-1185">Reference proteome</keyword>
<dbReference type="InterPro" id="IPR006640">
    <property type="entry name" value="SprT-like_domain"/>
</dbReference>
<evidence type="ECO:0000313" key="2">
    <source>
        <dbReference type="EMBL" id="MBW2941458.1"/>
    </source>
</evidence>
<dbReference type="EMBL" id="JAHWDQ010000003">
    <property type="protein sequence ID" value="MBW2941458.1"/>
    <property type="molecule type" value="Genomic_DNA"/>
</dbReference>
<name>A0ABS6VT07_9GAMM</name>
<dbReference type="Proteomes" id="UP001166291">
    <property type="component" value="Unassembled WGS sequence"/>
</dbReference>
<comment type="caution">
    <text evidence="2">The sequence shown here is derived from an EMBL/GenBank/DDBJ whole genome shotgun (WGS) entry which is preliminary data.</text>
</comment>
<reference evidence="2" key="1">
    <citation type="submission" date="2021-07" db="EMBL/GenBank/DDBJ databases">
        <title>Zhongshania sp. CAU 1632 isolated from seawater.</title>
        <authorList>
            <person name="Kim W."/>
        </authorList>
    </citation>
    <scope>NUCLEOTIDE SEQUENCE</scope>
    <source>
        <strain evidence="2">CAU 1632</strain>
    </source>
</reference>
<feature type="domain" description="SprT-like" evidence="1">
    <location>
        <begin position="16"/>
        <end position="112"/>
    </location>
</feature>
<protein>
    <submittedName>
        <fullName evidence="2">SprT-like domain-containing protein</fullName>
    </submittedName>
</protein>
<proteinExistence type="predicted"/>
<evidence type="ECO:0000259" key="1">
    <source>
        <dbReference type="Pfam" id="PF10263"/>
    </source>
</evidence>
<accession>A0ABS6VT07</accession>
<evidence type="ECO:0000313" key="3">
    <source>
        <dbReference type="Proteomes" id="UP001166291"/>
    </source>
</evidence>
<sequence length="265" mass="29697">MAEISEETYKIFETAYAFFNARLFEGALPKCLITFQRQSRLMGYVSFNRWKNKQHESIDELAINPEYFANFPLTEILQTLCHEMTHVWQAHFGSPTRNGYHNQEWSRKMISLGLMPSSTGKPGGKTVGQGMLDYVIEGGLFESAVKDIIREGFELIWFDTVSIIPKPPSQTASKNVSLSSVAADTLSVSSNHVKEIDLGVDMDAFTTAIEQSLLSDLPCEIVTSRPKKASSKTKYYCTNCFSQVWGKSGLNIVCGTCIKPYIQDT</sequence>